<evidence type="ECO:0000313" key="9">
    <source>
        <dbReference type="Proteomes" id="UP000287144"/>
    </source>
</evidence>
<feature type="domain" description="Zn(2)-C6 fungal-type" evidence="7">
    <location>
        <begin position="24"/>
        <end position="54"/>
    </location>
</feature>
<feature type="region of interest" description="Disordered" evidence="6">
    <location>
        <begin position="1"/>
        <end position="20"/>
    </location>
</feature>
<reference evidence="8 9" key="1">
    <citation type="submission" date="2017-06" db="EMBL/GenBank/DDBJ databases">
        <title>Comparative genomic analysis of Ambrosia Fusariam Clade fungi.</title>
        <authorList>
            <person name="Stajich J.E."/>
            <person name="Carrillo J."/>
            <person name="Kijimoto T."/>
            <person name="Eskalen A."/>
            <person name="O'Donnell K."/>
            <person name="Kasson M."/>
        </authorList>
    </citation>
    <scope>NUCLEOTIDE SEQUENCE [LARGE SCALE GENOMIC DNA]</scope>
    <source>
        <strain evidence="8 9">NRRL62579</strain>
    </source>
</reference>
<evidence type="ECO:0000259" key="7">
    <source>
        <dbReference type="PROSITE" id="PS50048"/>
    </source>
</evidence>
<proteinExistence type="predicted"/>
<dbReference type="PROSITE" id="PS50048">
    <property type="entry name" value="ZN2_CY6_FUNGAL_2"/>
    <property type="match status" value="1"/>
</dbReference>
<dbReference type="SUPFAM" id="SSF57701">
    <property type="entry name" value="Zn2/Cys6 DNA-binding domain"/>
    <property type="match status" value="1"/>
</dbReference>
<sequence length="112" mass="12782">MGGDTQPSGPSGEPAESQRPMIRACDMCRIKKIRCQPTKQGCAQCTKYKTKCHFTPISTKRKPRRPAGYKYIAQLEERLQNMENVLEKALQRAKSTEADAPREEYTMDLEPF</sequence>
<accession>A0A428UL64</accession>
<dbReference type="PANTHER" id="PTHR46910">
    <property type="entry name" value="TRANSCRIPTION FACTOR PDR1"/>
    <property type="match status" value="1"/>
</dbReference>
<dbReference type="GO" id="GO:0003677">
    <property type="term" value="F:DNA binding"/>
    <property type="evidence" value="ECO:0007669"/>
    <property type="project" value="UniProtKB-KW"/>
</dbReference>
<keyword evidence="2" id="KW-0805">Transcription regulation</keyword>
<evidence type="ECO:0000256" key="1">
    <source>
        <dbReference type="ARBA" id="ARBA00004123"/>
    </source>
</evidence>
<dbReference type="EMBL" id="NKCK01000005">
    <property type="protein sequence ID" value="RSM14952.1"/>
    <property type="molecule type" value="Genomic_DNA"/>
</dbReference>
<dbReference type="InterPro" id="IPR001138">
    <property type="entry name" value="Zn2Cys6_DnaBD"/>
</dbReference>
<keyword evidence="5" id="KW-0539">Nucleus</keyword>
<dbReference type="PANTHER" id="PTHR46910:SF37">
    <property type="entry name" value="ZN(II)2CYS6 TRANSCRIPTION FACTOR (EUROFUNG)"/>
    <property type="match status" value="1"/>
</dbReference>
<dbReference type="Pfam" id="PF00172">
    <property type="entry name" value="Zn_clus"/>
    <property type="match status" value="1"/>
</dbReference>
<evidence type="ECO:0000256" key="3">
    <source>
        <dbReference type="ARBA" id="ARBA00023125"/>
    </source>
</evidence>
<protein>
    <recommendedName>
        <fullName evidence="7">Zn(2)-C6 fungal-type domain-containing protein</fullName>
    </recommendedName>
</protein>
<dbReference type="InterPro" id="IPR036864">
    <property type="entry name" value="Zn2-C6_fun-type_DNA-bd_sf"/>
</dbReference>
<dbReference type="CDD" id="cd00067">
    <property type="entry name" value="GAL4"/>
    <property type="match status" value="1"/>
</dbReference>
<keyword evidence="9" id="KW-1185">Reference proteome</keyword>
<feature type="compositionally biased region" description="Basic and acidic residues" evidence="6">
    <location>
        <begin position="92"/>
        <end position="105"/>
    </location>
</feature>
<dbReference type="PROSITE" id="PS00463">
    <property type="entry name" value="ZN2_CY6_FUNGAL_1"/>
    <property type="match status" value="1"/>
</dbReference>
<gene>
    <name evidence="8" type="ORF">CEP52_001052</name>
</gene>
<comment type="subcellular location">
    <subcellularLocation>
        <location evidence="1">Nucleus</location>
    </subcellularLocation>
</comment>
<keyword evidence="3" id="KW-0238">DNA-binding</keyword>
<dbReference type="Gene3D" id="4.10.240.10">
    <property type="entry name" value="Zn(2)-C6 fungal-type DNA-binding domain"/>
    <property type="match status" value="1"/>
</dbReference>
<name>A0A428UL64_9HYPO</name>
<dbReference type="InterPro" id="IPR050987">
    <property type="entry name" value="AtrR-like"/>
</dbReference>
<dbReference type="GO" id="GO:0000981">
    <property type="term" value="F:DNA-binding transcription factor activity, RNA polymerase II-specific"/>
    <property type="evidence" value="ECO:0007669"/>
    <property type="project" value="InterPro"/>
</dbReference>
<dbReference type="Proteomes" id="UP000287144">
    <property type="component" value="Unassembled WGS sequence"/>
</dbReference>
<evidence type="ECO:0000256" key="6">
    <source>
        <dbReference type="SAM" id="MobiDB-lite"/>
    </source>
</evidence>
<evidence type="ECO:0000313" key="8">
    <source>
        <dbReference type="EMBL" id="RSM14952.1"/>
    </source>
</evidence>
<dbReference type="SMART" id="SM00066">
    <property type="entry name" value="GAL4"/>
    <property type="match status" value="1"/>
</dbReference>
<evidence type="ECO:0000256" key="4">
    <source>
        <dbReference type="ARBA" id="ARBA00023163"/>
    </source>
</evidence>
<evidence type="ECO:0000256" key="2">
    <source>
        <dbReference type="ARBA" id="ARBA00023015"/>
    </source>
</evidence>
<evidence type="ECO:0000256" key="5">
    <source>
        <dbReference type="ARBA" id="ARBA00023242"/>
    </source>
</evidence>
<dbReference type="GO" id="GO:0008270">
    <property type="term" value="F:zinc ion binding"/>
    <property type="evidence" value="ECO:0007669"/>
    <property type="project" value="InterPro"/>
</dbReference>
<feature type="region of interest" description="Disordered" evidence="6">
    <location>
        <begin position="92"/>
        <end position="112"/>
    </location>
</feature>
<keyword evidence="4" id="KW-0804">Transcription</keyword>
<organism evidence="8 9">
    <name type="scientific">Fusarium oligoseptatum</name>
    <dbReference type="NCBI Taxonomy" id="2604345"/>
    <lineage>
        <taxon>Eukaryota</taxon>
        <taxon>Fungi</taxon>
        <taxon>Dikarya</taxon>
        <taxon>Ascomycota</taxon>
        <taxon>Pezizomycotina</taxon>
        <taxon>Sordariomycetes</taxon>
        <taxon>Hypocreomycetidae</taxon>
        <taxon>Hypocreales</taxon>
        <taxon>Nectriaceae</taxon>
        <taxon>Fusarium</taxon>
        <taxon>Fusarium solani species complex</taxon>
    </lineage>
</organism>
<dbReference type="AlphaFoldDB" id="A0A428UL64"/>
<dbReference type="GO" id="GO:0005634">
    <property type="term" value="C:nucleus"/>
    <property type="evidence" value="ECO:0007669"/>
    <property type="project" value="UniProtKB-SubCell"/>
</dbReference>
<comment type="caution">
    <text evidence="8">The sequence shown here is derived from an EMBL/GenBank/DDBJ whole genome shotgun (WGS) entry which is preliminary data.</text>
</comment>